<keyword evidence="5 8" id="KW-0378">Hydrolase</keyword>
<comment type="similarity">
    <text evidence="8">Belongs to the CRISPR-associated endoribonuclease Cas2 protein family.</text>
</comment>
<dbReference type="SUPFAM" id="SSF143430">
    <property type="entry name" value="TTP0101/SSO1404-like"/>
    <property type="match status" value="1"/>
</dbReference>
<sequence>MHVIVVYDVDKKRVVKVHDFLARYLCWRQNSVFEGEIDYRQLEEVKKGLSKLIDSDDSVLIYELSGKFKVHVIGHERNPQENII</sequence>
<dbReference type="Pfam" id="PF09827">
    <property type="entry name" value="CRISPR_Cas2"/>
    <property type="match status" value="1"/>
</dbReference>
<protein>
    <recommendedName>
        <fullName evidence="8">CRISPR-associated endoribonuclease Cas2</fullName>
        <ecNumber evidence="8">3.1.-.-</ecNumber>
    </recommendedName>
</protein>
<gene>
    <name evidence="8" type="primary">cas2</name>
    <name evidence="9" type="ORF">A3L10_01470</name>
</gene>
<evidence type="ECO:0000256" key="5">
    <source>
        <dbReference type="ARBA" id="ARBA00022801"/>
    </source>
</evidence>
<accession>A0A2Z2N817</accession>
<dbReference type="InterPro" id="IPR021127">
    <property type="entry name" value="CRISPR_associated_Cas2"/>
</dbReference>
<dbReference type="PANTHER" id="PTHR34405">
    <property type="entry name" value="CRISPR-ASSOCIATED ENDORIBONUCLEASE CAS2"/>
    <property type="match status" value="1"/>
</dbReference>
<dbReference type="KEGG" id="trl:A3L10_01470"/>
<dbReference type="InterPro" id="IPR019199">
    <property type="entry name" value="Virulence_VapD/CRISPR_Cas2"/>
</dbReference>
<keyword evidence="4 8" id="KW-0255">Endonuclease</keyword>
<evidence type="ECO:0000256" key="4">
    <source>
        <dbReference type="ARBA" id="ARBA00022759"/>
    </source>
</evidence>
<keyword evidence="6 8" id="KW-0460">Magnesium</keyword>
<dbReference type="AlphaFoldDB" id="A0A2Z2N817"/>
<organism evidence="9 10">
    <name type="scientific">Thermococcus radiotolerans</name>
    <dbReference type="NCBI Taxonomy" id="187880"/>
    <lineage>
        <taxon>Archaea</taxon>
        <taxon>Methanobacteriati</taxon>
        <taxon>Methanobacteriota</taxon>
        <taxon>Thermococci</taxon>
        <taxon>Thermococcales</taxon>
        <taxon>Thermococcaceae</taxon>
        <taxon>Thermococcus</taxon>
    </lineage>
</organism>
<keyword evidence="2 8" id="KW-0540">Nuclease</keyword>
<dbReference type="EC" id="3.1.-.-" evidence="8"/>
<comment type="function">
    <text evidence="8">CRISPR (clustered regularly interspaced short palindromic repeat), is an adaptive immune system that provides protection against mobile genetic elements (viruses, transposable elements and conjugative plasmids). CRISPR clusters contain sequences complementary to antecedent mobile elements and target invading nucleic acids. CRISPR clusters are transcribed and processed into CRISPR RNA (crRNA). Functions as a ssRNA-specific endoribonuclease. Involved in the integration of spacer DNA into the CRISPR cassette.</text>
</comment>
<dbReference type="OrthoDB" id="43236at2157"/>
<keyword evidence="10" id="KW-1185">Reference proteome</keyword>
<evidence type="ECO:0000256" key="2">
    <source>
        <dbReference type="ARBA" id="ARBA00022722"/>
    </source>
</evidence>
<dbReference type="GO" id="GO:0051607">
    <property type="term" value="P:defense response to virus"/>
    <property type="evidence" value="ECO:0007669"/>
    <property type="project" value="UniProtKB-UniRule"/>
</dbReference>
<evidence type="ECO:0000256" key="1">
    <source>
        <dbReference type="ARBA" id="ARBA00001946"/>
    </source>
</evidence>
<dbReference type="GO" id="GO:0004521">
    <property type="term" value="F:RNA endonuclease activity"/>
    <property type="evidence" value="ECO:0007669"/>
    <property type="project" value="InterPro"/>
</dbReference>
<dbReference type="Gene3D" id="3.30.70.240">
    <property type="match status" value="1"/>
</dbReference>
<evidence type="ECO:0000256" key="8">
    <source>
        <dbReference type="HAMAP-Rule" id="MF_01471"/>
    </source>
</evidence>
<dbReference type="GO" id="GO:0046872">
    <property type="term" value="F:metal ion binding"/>
    <property type="evidence" value="ECO:0007669"/>
    <property type="project" value="UniProtKB-UniRule"/>
</dbReference>
<dbReference type="HAMAP" id="MF_01471">
    <property type="entry name" value="Cas2"/>
    <property type="match status" value="1"/>
</dbReference>
<evidence type="ECO:0000313" key="10">
    <source>
        <dbReference type="Proteomes" id="UP000250085"/>
    </source>
</evidence>
<dbReference type="Proteomes" id="UP000250085">
    <property type="component" value="Chromosome"/>
</dbReference>
<dbReference type="CDD" id="cd09725">
    <property type="entry name" value="Cas2_I_II_III"/>
    <property type="match status" value="1"/>
</dbReference>
<evidence type="ECO:0000256" key="6">
    <source>
        <dbReference type="ARBA" id="ARBA00022842"/>
    </source>
</evidence>
<dbReference type="RefSeq" id="WP_088866073.1">
    <property type="nucleotide sequence ID" value="NZ_CP015106.1"/>
</dbReference>
<reference evidence="9 10" key="1">
    <citation type="submission" date="2016-04" db="EMBL/GenBank/DDBJ databases">
        <title>Complete genome sequence of Thermococcus radiotolerans type strain EJ2.</title>
        <authorList>
            <person name="Oger P.M."/>
        </authorList>
    </citation>
    <scope>NUCLEOTIDE SEQUENCE [LARGE SCALE GENOMIC DNA]</scope>
    <source>
        <strain evidence="9 10">EJ2</strain>
    </source>
</reference>
<dbReference type="GO" id="GO:0016787">
    <property type="term" value="F:hydrolase activity"/>
    <property type="evidence" value="ECO:0007669"/>
    <property type="project" value="UniProtKB-KW"/>
</dbReference>
<proteinExistence type="inferred from homology"/>
<keyword evidence="3 8" id="KW-0479">Metal-binding</keyword>
<feature type="binding site" evidence="8">
    <location>
        <position position="8"/>
    </location>
    <ligand>
        <name>Mg(2+)</name>
        <dbReference type="ChEBI" id="CHEBI:18420"/>
        <note>catalytic</note>
    </ligand>
</feature>
<evidence type="ECO:0000256" key="7">
    <source>
        <dbReference type="ARBA" id="ARBA00023118"/>
    </source>
</evidence>
<dbReference type="GeneID" id="33327476"/>
<dbReference type="EMBL" id="CP015106">
    <property type="protein sequence ID" value="ASJ13866.1"/>
    <property type="molecule type" value="Genomic_DNA"/>
</dbReference>
<keyword evidence="7 8" id="KW-0051">Antiviral defense</keyword>
<dbReference type="NCBIfam" id="TIGR01573">
    <property type="entry name" value="cas2"/>
    <property type="match status" value="1"/>
</dbReference>
<comment type="cofactor">
    <cofactor evidence="1 8">
        <name>Mg(2+)</name>
        <dbReference type="ChEBI" id="CHEBI:18420"/>
    </cofactor>
</comment>
<dbReference type="GO" id="GO:0043571">
    <property type="term" value="P:maintenance of CRISPR repeat elements"/>
    <property type="evidence" value="ECO:0007669"/>
    <property type="project" value="UniProtKB-UniRule"/>
</dbReference>
<evidence type="ECO:0000313" key="9">
    <source>
        <dbReference type="EMBL" id="ASJ13866.1"/>
    </source>
</evidence>
<comment type="subunit">
    <text evidence="8">Homodimer, forms a heterotetramer with a Cas1 homodimer.</text>
</comment>
<evidence type="ECO:0000256" key="3">
    <source>
        <dbReference type="ARBA" id="ARBA00022723"/>
    </source>
</evidence>
<name>A0A2Z2N817_9EURY</name>